<comment type="cofactor">
    <cofactor evidence="8">
        <name>FAD</name>
        <dbReference type="ChEBI" id="CHEBI:57692"/>
    </cofactor>
    <text evidence="8">Binds 1 FAD per subunit.</text>
</comment>
<dbReference type="Gene3D" id="3.30.390.30">
    <property type="match status" value="1"/>
</dbReference>
<dbReference type="PANTHER" id="PTHR43014">
    <property type="entry name" value="MERCURIC REDUCTASE"/>
    <property type="match status" value="1"/>
</dbReference>
<evidence type="ECO:0000256" key="1">
    <source>
        <dbReference type="ARBA" id="ARBA00007532"/>
    </source>
</evidence>
<evidence type="ECO:0000256" key="8">
    <source>
        <dbReference type="PIRSR" id="PIRSR000350-3"/>
    </source>
</evidence>
<reference evidence="13 14" key="1">
    <citation type="submission" date="2016-10" db="EMBL/GenBank/DDBJ databases">
        <authorList>
            <person name="de Groot N.N."/>
        </authorList>
    </citation>
    <scope>NUCLEOTIDE SEQUENCE [LARGE SCALE GENOMIC DNA]</scope>
    <source>
        <strain evidence="13 14">DSM 25186</strain>
    </source>
</reference>
<feature type="binding site" evidence="8">
    <location>
        <begin position="140"/>
        <end position="142"/>
    </location>
    <ligand>
        <name>FAD</name>
        <dbReference type="ChEBI" id="CHEBI:57692"/>
    </ligand>
</feature>
<evidence type="ECO:0000259" key="12">
    <source>
        <dbReference type="Pfam" id="PF07992"/>
    </source>
</evidence>
<dbReference type="AlphaFoldDB" id="A0A1G8Y0C8"/>
<keyword evidence="6" id="KW-1015">Disulfide bond</keyword>
<evidence type="ECO:0000313" key="14">
    <source>
        <dbReference type="Proteomes" id="UP000198510"/>
    </source>
</evidence>
<dbReference type="InterPro" id="IPR023753">
    <property type="entry name" value="FAD/NAD-binding_dom"/>
</dbReference>
<dbReference type="SUPFAM" id="SSF55424">
    <property type="entry name" value="FAD/NAD-linked reductases, dimerisation (C-terminal) domain"/>
    <property type="match status" value="1"/>
</dbReference>
<dbReference type="PANTHER" id="PTHR43014:SF2">
    <property type="entry name" value="MERCURIC REDUCTASE"/>
    <property type="match status" value="1"/>
</dbReference>
<evidence type="ECO:0000256" key="10">
    <source>
        <dbReference type="RuleBase" id="RU003691"/>
    </source>
</evidence>
<dbReference type="SUPFAM" id="SSF51905">
    <property type="entry name" value="FAD/NAD(P)-binding domain"/>
    <property type="match status" value="1"/>
</dbReference>
<organism evidence="13 14">
    <name type="scientific">Catalinimonas alkaloidigena</name>
    <dbReference type="NCBI Taxonomy" id="1075417"/>
    <lineage>
        <taxon>Bacteria</taxon>
        <taxon>Pseudomonadati</taxon>
        <taxon>Bacteroidota</taxon>
        <taxon>Cytophagia</taxon>
        <taxon>Cytophagales</taxon>
        <taxon>Catalimonadaceae</taxon>
        <taxon>Catalinimonas</taxon>
    </lineage>
</organism>
<dbReference type="PRINTS" id="PR00368">
    <property type="entry name" value="FADPNR"/>
</dbReference>
<feature type="binding site" evidence="8">
    <location>
        <position position="265"/>
    </location>
    <ligand>
        <name>NAD(+)</name>
        <dbReference type="ChEBI" id="CHEBI:57540"/>
    </ligand>
</feature>
<feature type="binding site" evidence="8">
    <location>
        <position position="305"/>
    </location>
    <ligand>
        <name>NAD(+)</name>
        <dbReference type="ChEBI" id="CHEBI:57540"/>
    </ligand>
</feature>
<dbReference type="PRINTS" id="PR00411">
    <property type="entry name" value="PNDRDTASEI"/>
</dbReference>
<keyword evidence="14" id="KW-1185">Reference proteome</keyword>
<feature type="binding site" evidence="8">
    <location>
        <begin position="177"/>
        <end position="184"/>
    </location>
    <ligand>
        <name>NAD(+)</name>
        <dbReference type="ChEBI" id="CHEBI:57540"/>
    </ligand>
</feature>
<dbReference type="PIRSF" id="PIRSF000350">
    <property type="entry name" value="Mercury_reductase_MerA"/>
    <property type="match status" value="1"/>
</dbReference>
<dbReference type="InterPro" id="IPR004099">
    <property type="entry name" value="Pyr_nucl-diS_OxRdtase_dimer"/>
</dbReference>
<keyword evidence="4" id="KW-0521">NADP</keyword>
<dbReference type="Proteomes" id="UP000198510">
    <property type="component" value="Unassembled WGS sequence"/>
</dbReference>
<dbReference type="Gene3D" id="3.50.50.60">
    <property type="entry name" value="FAD/NAD(P)-binding domain"/>
    <property type="match status" value="2"/>
</dbReference>
<dbReference type="Pfam" id="PF02852">
    <property type="entry name" value="Pyr_redox_dim"/>
    <property type="match status" value="1"/>
</dbReference>
<keyword evidence="2 10" id="KW-0285">Flavoprotein</keyword>
<feature type="domain" description="Pyridine nucleotide-disulphide oxidoreductase dimerisation" evidence="11">
    <location>
        <begin position="342"/>
        <end position="453"/>
    </location>
</feature>
<gene>
    <name evidence="13" type="ORF">SAMN05421823_101532</name>
</gene>
<keyword evidence="3 8" id="KW-0274">FAD</keyword>
<dbReference type="InterPro" id="IPR036188">
    <property type="entry name" value="FAD/NAD-bd_sf"/>
</dbReference>
<dbReference type="RefSeq" id="WP_089678632.1">
    <property type="nucleotide sequence ID" value="NZ_FNFO01000001.1"/>
</dbReference>
<dbReference type="Pfam" id="PF07992">
    <property type="entry name" value="Pyr_redox_2"/>
    <property type="match status" value="1"/>
</dbReference>
<evidence type="ECO:0000256" key="5">
    <source>
        <dbReference type="ARBA" id="ARBA00023002"/>
    </source>
</evidence>
<name>A0A1G8Y0C8_9BACT</name>
<dbReference type="GO" id="GO:0003955">
    <property type="term" value="F:NAD(P)H dehydrogenase (quinone) activity"/>
    <property type="evidence" value="ECO:0007669"/>
    <property type="project" value="TreeGrafter"/>
</dbReference>
<proteinExistence type="inferred from homology"/>
<keyword evidence="8" id="KW-0520">NAD</keyword>
<feature type="binding site" evidence="8">
    <location>
        <position position="53"/>
    </location>
    <ligand>
        <name>FAD</name>
        <dbReference type="ChEBI" id="CHEBI:57692"/>
    </ligand>
</feature>
<evidence type="ECO:0000256" key="3">
    <source>
        <dbReference type="ARBA" id="ARBA00022827"/>
    </source>
</evidence>
<keyword evidence="8" id="KW-0547">Nucleotide-binding</keyword>
<dbReference type="GO" id="GO:0016668">
    <property type="term" value="F:oxidoreductase activity, acting on a sulfur group of donors, NAD(P) as acceptor"/>
    <property type="evidence" value="ECO:0007669"/>
    <property type="project" value="InterPro"/>
</dbReference>
<evidence type="ECO:0000256" key="9">
    <source>
        <dbReference type="PIRSR" id="PIRSR000350-4"/>
    </source>
</evidence>
<evidence type="ECO:0000313" key="13">
    <source>
        <dbReference type="EMBL" id="SDJ96243.1"/>
    </source>
</evidence>
<dbReference type="OrthoDB" id="9800167at2"/>
<dbReference type="InterPro" id="IPR001100">
    <property type="entry name" value="Pyr_nuc-diS_OxRdtase"/>
</dbReference>
<dbReference type="EMBL" id="FNFO01000001">
    <property type="protein sequence ID" value="SDJ96243.1"/>
    <property type="molecule type" value="Genomic_DNA"/>
</dbReference>
<evidence type="ECO:0000259" key="11">
    <source>
        <dbReference type="Pfam" id="PF02852"/>
    </source>
</evidence>
<dbReference type="GO" id="GO:0050660">
    <property type="term" value="F:flavin adenine dinucleotide binding"/>
    <property type="evidence" value="ECO:0007669"/>
    <property type="project" value="TreeGrafter"/>
</dbReference>
<keyword evidence="13" id="KW-0670">Pyruvate</keyword>
<dbReference type="InterPro" id="IPR016156">
    <property type="entry name" value="FAD/NAD-linked_Rdtase_dimer_sf"/>
</dbReference>
<dbReference type="InterPro" id="IPR012999">
    <property type="entry name" value="Pyr_OxRdtase_I_AS"/>
</dbReference>
<keyword evidence="5 10" id="KW-0560">Oxidoreductase</keyword>
<comment type="similarity">
    <text evidence="1 10">Belongs to the class-I pyridine nucleotide-disulfide oxidoreductase family.</text>
</comment>
<sequence length="474" mass="51845">MTTAYDLIVVGGGAAGLYLAISMQKFGFRVLLIEREASRIGGDCLNTGCVPSKSLLHIAHAVHAAKTASQFGLHVNGTLDYQKVAAYLDRTRHTIRQHENVDWLRAQGIAVVLGEASFVSRNAMEVNGTAYSAKRFVLATGSRAKPLQVPGIEHVKVYTNETLFSLQELPQRLLVVGGGAVAVEMSQAFRRLGATVTVVNQGKRLLEKDPPETAEVMQQRLEAEGIRCCHQSQVVAFPDPHTAVVKGPTGETEAISCEAVLVAIGRELNLEPLQLARGGIATEHGKIRLNAYLQTTNPRVFVSGDAAGQLQFTHAAELHGKLLLNNFFSPLKKKISYDNFSWVTYTDPQVATFGLPEAELQKRGVAYEKLVYDFAEFDRAVIEDYPWGKLVLFTSKSRYLFDNTTLLGGSIVAPVAGEMIQELITAKEAGLGTNTLFNKVYPYPSHSNATQQALTQRFLKGITPLIQKVMKGLY</sequence>
<feature type="domain" description="FAD/NAD(P)-binding" evidence="12">
    <location>
        <begin position="5"/>
        <end position="320"/>
    </location>
</feature>
<dbReference type="STRING" id="1075417.SAMN05421823_101532"/>
<feature type="disulfide bond" description="Redox-active" evidence="9">
    <location>
        <begin position="44"/>
        <end position="49"/>
    </location>
</feature>
<evidence type="ECO:0000256" key="6">
    <source>
        <dbReference type="ARBA" id="ARBA00023157"/>
    </source>
</evidence>
<accession>A0A1G8Y0C8</accession>
<evidence type="ECO:0000256" key="2">
    <source>
        <dbReference type="ARBA" id="ARBA00022630"/>
    </source>
</evidence>
<protein>
    <submittedName>
        <fullName evidence="13">Pyruvate/2-oxoglutarate dehydrogenase complex, dihydrolipoamide dehydrogenase (E3) component</fullName>
    </submittedName>
</protein>
<evidence type="ECO:0000256" key="4">
    <source>
        <dbReference type="ARBA" id="ARBA00022857"/>
    </source>
</evidence>
<keyword evidence="7 10" id="KW-0676">Redox-active center</keyword>
<dbReference type="PROSITE" id="PS00076">
    <property type="entry name" value="PYRIDINE_REDOX_1"/>
    <property type="match status" value="1"/>
</dbReference>
<evidence type="ECO:0000256" key="7">
    <source>
        <dbReference type="ARBA" id="ARBA00023284"/>
    </source>
</evidence>